<evidence type="ECO:0000256" key="9">
    <source>
        <dbReference type="ARBA" id="ARBA00038592"/>
    </source>
</evidence>
<keyword evidence="2 10" id="KW-0479">Metal-binding</keyword>
<dbReference type="HAMAP" id="MF_01470">
    <property type="entry name" value="Cas1"/>
    <property type="match status" value="1"/>
</dbReference>
<keyword evidence="4 10" id="KW-0378">Hydrolase</keyword>
<evidence type="ECO:0000256" key="5">
    <source>
        <dbReference type="ARBA" id="ARBA00022842"/>
    </source>
</evidence>
<dbReference type="GO" id="GO:0046872">
    <property type="term" value="F:metal ion binding"/>
    <property type="evidence" value="ECO:0007669"/>
    <property type="project" value="UniProtKB-UniRule"/>
</dbReference>
<dbReference type="EC" id="3.1.-.-" evidence="10"/>
<proteinExistence type="inferred from homology"/>
<dbReference type="GO" id="GO:0003677">
    <property type="term" value="F:DNA binding"/>
    <property type="evidence" value="ECO:0007669"/>
    <property type="project" value="UniProtKB-KW"/>
</dbReference>
<accession>A0A1H3Z745</accession>
<evidence type="ECO:0000256" key="4">
    <source>
        <dbReference type="ARBA" id="ARBA00022801"/>
    </source>
</evidence>
<evidence type="ECO:0000256" key="6">
    <source>
        <dbReference type="ARBA" id="ARBA00023118"/>
    </source>
</evidence>
<evidence type="ECO:0000256" key="7">
    <source>
        <dbReference type="ARBA" id="ARBA00023125"/>
    </source>
</evidence>
<feature type="binding site" evidence="10">
    <location>
        <position position="219"/>
    </location>
    <ligand>
        <name>Mn(2+)</name>
        <dbReference type="ChEBI" id="CHEBI:29035"/>
    </ligand>
</feature>
<dbReference type="Gene3D" id="3.100.10.20">
    <property type="entry name" value="CRISPR-associated endonuclease Cas1, N-terminal domain"/>
    <property type="match status" value="1"/>
</dbReference>
<evidence type="ECO:0000256" key="10">
    <source>
        <dbReference type="HAMAP-Rule" id="MF_01470"/>
    </source>
</evidence>
<dbReference type="GO" id="GO:0004520">
    <property type="term" value="F:DNA endonuclease activity"/>
    <property type="evidence" value="ECO:0007669"/>
    <property type="project" value="InterPro"/>
</dbReference>
<dbReference type="Proteomes" id="UP000183469">
    <property type="component" value="Unassembled WGS sequence"/>
</dbReference>
<evidence type="ECO:0000256" key="2">
    <source>
        <dbReference type="ARBA" id="ARBA00022723"/>
    </source>
</evidence>
<dbReference type="PANTHER" id="PTHR34353">
    <property type="entry name" value="CRISPR-ASSOCIATED ENDONUCLEASE CAS1 1"/>
    <property type="match status" value="1"/>
</dbReference>
<dbReference type="InterPro" id="IPR042206">
    <property type="entry name" value="CRISPR-assoc_Cas1_C"/>
</dbReference>
<reference evidence="11 12" key="1">
    <citation type="submission" date="2016-10" db="EMBL/GenBank/DDBJ databases">
        <authorList>
            <person name="de Groot N.N."/>
        </authorList>
    </citation>
    <scope>NUCLEOTIDE SEQUENCE [LARGE SCALE GENOMIC DNA]</scope>
    <source>
        <strain evidence="11 12">DSM 2872</strain>
    </source>
</reference>
<sequence>MSFRTVVINKHCKLDFRMNYMEIRQPEGKKRIDLDEIEVLIVENPAISLTGCLLSELMKRKVKVIFCDGKHNPQGEVVSYYGGYDSARKLRRQLSWSDETKGAVWTAIVTEKIRQQALFLHELEHEREARLLDGYVAEMAYMDKHNREGLAAKVYFSAVFGADFYRGDMSPENAALDYGYAILLSLVNREITALGYLTQLGIFHDNIFNHFNLSSDLMEPFRVLVDRWIVAHSFKDFSQVEKHKMVELLQSEVIINGTKRVFTDAVGLYVQSVFKALEEADISLICFYEK</sequence>
<dbReference type="GO" id="GO:0051607">
    <property type="term" value="P:defense response to virus"/>
    <property type="evidence" value="ECO:0007669"/>
    <property type="project" value="UniProtKB-UniRule"/>
</dbReference>
<dbReference type="InterPro" id="IPR050646">
    <property type="entry name" value="Cas1"/>
</dbReference>
<evidence type="ECO:0000256" key="8">
    <source>
        <dbReference type="ARBA" id="ARBA00023211"/>
    </source>
</evidence>
<comment type="subunit">
    <text evidence="9 10">Homodimer, forms a heterotetramer with a Cas2 homodimer.</text>
</comment>
<dbReference type="Gene3D" id="1.20.120.920">
    <property type="entry name" value="CRISPR-associated endonuclease Cas1, C-terminal domain"/>
    <property type="match status" value="1"/>
</dbReference>
<name>A0A1H3Z745_SELRU</name>
<evidence type="ECO:0000313" key="11">
    <source>
        <dbReference type="EMBL" id="SEA19201.1"/>
    </source>
</evidence>
<keyword evidence="3 10" id="KW-0255">Endonuclease</keyword>
<comment type="similarity">
    <text evidence="10">Belongs to the CRISPR-associated endonuclease Cas1 family.</text>
</comment>
<dbReference type="NCBIfam" id="TIGR03639">
    <property type="entry name" value="cas1_NMENI"/>
    <property type="match status" value="1"/>
</dbReference>
<dbReference type="Pfam" id="PF01867">
    <property type="entry name" value="Cas_Cas1"/>
    <property type="match status" value="1"/>
</dbReference>
<dbReference type="GO" id="GO:0043571">
    <property type="term" value="P:maintenance of CRISPR repeat elements"/>
    <property type="evidence" value="ECO:0007669"/>
    <property type="project" value="UniProtKB-UniRule"/>
</dbReference>
<dbReference type="EMBL" id="FNQG01000010">
    <property type="protein sequence ID" value="SEA19201.1"/>
    <property type="molecule type" value="Genomic_DNA"/>
</dbReference>
<feature type="binding site" evidence="10">
    <location>
        <position position="148"/>
    </location>
    <ligand>
        <name>Mn(2+)</name>
        <dbReference type="ChEBI" id="CHEBI:29035"/>
    </ligand>
</feature>
<keyword evidence="1 10" id="KW-0540">Nuclease</keyword>
<dbReference type="RefSeq" id="WP_074672819.1">
    <property type="nucleotide sequence ID" value="NZ_FNQG01000010.1"/>
</dbReference>
<keyword evidence="7 10" id="KW-0238">DNA-binding</keyword>
<comment type="function">
    <text evidence="10">CRISPR (clustered regularly interspaced short palindromic repeat), is an adaptive immune system that provides protection against mobile genetic elements (viruses, transposable elements and conjugative plasmids). CRISPR clusters contain spacers, sequences complementary to antecedent mobile elements, and target invading nucleic acids. CRISPR clusters are transcribed and processed into CRISPR RNA (crRNA). Acts as a dsDNA endonuclease. Involved in the integration of spacer DNA into the CRISPR cassette.</text>
</comment>
<keyword evidence="5 10" id="KW-0460">Magnesium</keyword>
<dbReference type="PANTHER" id="PTHR34353:SF2">
    <property type="entry name" value="CRISPR-ASSOCIATED ENDONUCLEASE CAS1 1"/>
    <property type="match status" value="1"/>
</dbReference>
<gene>
    <name evidence="10" type="primary">cas1</name>
    <name evidence="11" type="ORF">SAMN05660648_02299</name>
</gene>
<feature type="binding site" evidence="10">
    <location>
        <position position="204"/>
    </location>
    <ligand>
        <name>Mn(2+)</name>
        <dbReference type="ChEBI" id="CHEBI:29035"/>
    </ligand>
</feature>
<dbReference type="NCBIfam" id="TIGR00287">
    <property type="entry name" value="cas1"/>
    <property type="match status" value="1"/>
</dbReference>
<evidence type="ECO:0000256" key="3">
    <source>
        <dbReference type="ARBA" id="ARBA00022759"/>
    </source>
</evidence>
<dbReference type="OrthoDB" id="9803119at2"/>
<dbReference type="InterPro" id="IPR042211">
    <property type="entry name" value="CRISPR-assoc_Cas1_N"/>
</dbReference>
<evidence type="ECO:0000313" key="12">
    <source>
        <dbReference type="Proteomes" id="UP000183469"/>
    </source>
</evidence>
<dbReference type="AlphaFoldDB" id="A0A1H3Z745"/>
<comment type="cofactor">
    <cofactor evidence="10">
        <name>Mg(2+)</name>
        <dbReference type="ChEBI" id="CHEBI:18420"/>
    </cofactor>
    <cofactor evidence="10">
        <name>Mn(2+)</name>
        <dbReference type="ChEBI" id="CHEBI:29035"/>
    </cofactor>
</comment>
<dbReference type="InterPro" id="IPR002729">
    <property type="entry name" value="CRISPR-assoc_Cas1"/>
</dbReference>
<keyword evidence="8 10" id="KW-0464">Manganese</keyword>
<dbReference type="InterPro" id="IPR019855">
    <property type="entry name" value="CRISPR-assoc_Cas1_NMENI"/>
</dbReference>
<dbReference type="GO" id="GO:0016787">
    <property type="term" value="F:hydrolase activity"/>
    <property type="evidence" value="ECO:0007669"/>
    <property type="project" value="UniProtKB-KW"/>
</dbReference>
<evidence type="ECO:0000256" key="1">
    <source>
        <dbReference type="ARBA" id="ARBA00022722"/>
    </source>
</evidence>
<protein>
    <recommendedName>
        <fullName evidence="10">CRISPR-associated endonuclease Cas1</fullName>
        <ecNumber evidence="10">3.1.-.-</ecNumber>
    </recommendedName>
</protein>
<keyword evidence="6 10" id="KW-0051">Antiviral defense</keyword>
<organism evidence="11 12">
    <name type="scientific">Selenomonas ruminantium</name>
    <dbReference type="NCBI Taxonomy" id="971"/>
    <lineage>
        <taxon>Bacteria</taxon>
        <taxon>Bacillati</taxon>
        <taxon>Bacillota</taxon>
        <taxon>Negativicutes</taxon>
        <taxon>Selenomonadales</taxon>
        <taxon>Selenomonadaceae</taxon>
        <taxon>Selenomonas</taxon>
    </lineage>
</organism>